<dbReference type="Gene3D" id="3.10.129.10">
    <property type="entry name" value="Hotdog Thioesterase"/>
    <property type="match status" value="1"/>
</dbReference>
<dbReference type="CDD" id="cd03443">
    <property type="entry name" value="PaaI_thioesterase"/>
    <property type="match status" value="1"/>
</dbReference>
<dbReference type="InterPro" id="IPR006683">
    <property type="entry name" value="Thioestr_dom"/>
</dbReference>
<keyword evidence="5" id="KW-1185">Reference proteome</keyword>
<dbReference type="AlphaFoldDB" id="A0A366FD49"/>
<dbReference type="InterPro" id="IPR052723">
    <property type="entry name" value="Acyl-CoA_thioesterase_PaaI"/>
</dbReference>
<dbReference type="PANTHER" id="PTHR42856:SF1">
    <property type="entry name" value="ACYL-COENZYME A THIOESTERASE PAAI"/>
    <property type="match status" value="1"/>
</dbReference>
<dbReference type="InterPro" id="IPR029069">
    <property type="entry name" value="HotDog_dom_sf"/>
</dbReference>
<dbReference type="Proteomes" id="UP000253529">
    <property type="component" value="Unassembled WGS sequence"/>
</dbReference>
<evidence type="ECO:0000313" key="4">
    <source>
        <dbReference type="EMBL" id="RBP12016.1"/>
    </source>
</evidence>
<dbReference type="Pfam" id="PF03061">
    <property type="entry name" value="4HBT"/>
    <property type="match status" value="1"/>
</dbReference>
<comment type="caution">
    <text evidence="4">The sequence shown here is derived from an EMBL/GenBank/DDBJ whole genome shotgun (WGS) entry which is preliminary data.</text>
</comment>
<protein>
    <submittedName>
        <fullName evidence="4">Acyl-CoA thioesterase</fullName>
    </submittedName>
</protein>
<dbReference type="InterPro" id="IPR003736">
    <property type="entry name" value="PAAI_dom"/>
</dbReference>
<dbReference type="NCBIfam" id="TIGR00369">
    <property type="entry name" value="unchar_dom_1"/>
    <property type="match status" value="1"/>
</dbReference>
<dbReference type="NCBIfam" id="TIGR02286">
    <property type="entry name" value="PaaD"/>
    <property type="match status" value="1"/>
</dbReference>
<evidence type="ECO:0000256" key="1">
    <source>
        <dbReference type="ARBA" id="ARBA00008324"/>
    </source>
</evidence>
<accession>A0A366FD49</accession>
<comment type="similarity">
    <text evidence="1">Belongs to the thioesterase PaaI family.</text>
</comment>
<dbReference type="SUPFAM" id="SSF54637">
    <property type="entry name" value="Thioesterase/thiol ester dehydrase-isomerase"/>
    <property type="match status" value="1"/>
</dbReference>
<keyword evidence="2" id="KW-0378">Hydrolase</keyword>
<evidence type="ECO:0000313" key="5">
    <source>
        <dbReference type="Proteomes" id="UP000253529"/>
    </source>
</evidence>
<dbReference type="EMBL" id="QNRK01000015">
    <property type="protein sequence ID" value="RBP12016.1"/>
    <property type="molecule type" value="Genomic_DNA"/>
</dbReference>
<reference evidence="4 5" key="1">
    <citation type="submission" date="2018-06" db="EMBL/GenBank/DDBJ databases">
        <title>Genomic Encyclopedia of Type Strains, Phase IV (KMG-IV): sequencing the most valuable type-strain genomes for metagenomic binning, comparative biology and taxonomic classification.</title>
        <authorList>
            <person name="Goeker M."/>
        </authorList>
    </citation>
    <scope>NUCLEOTIDE SEQUENCE [LARGE SCALE GENOMIC DNA]</scope>
    <source>
        <strain evidence="4 5">DSM 24875</strain>
    </source>
</reference>
<dbReference type="InterPro" id="IPR011973">
    <property type="entry name" value="PaaD"/>
</dbReference>
<sequence>MSAEDNTVQRHAIRIEAVGPGEASLSMLLTAAMTNGHGTGHGGFIFLLADTAFAYACNSHNQRCVAQHCSITYLRPAREGSRLTATAREVRRVDRSGVYDVSVADEQGTPIAEFRGISRTAPGTFF</sequence>
<evidence type="ECO:0000259" key="3">
    <source>
        <dbReference type="Pfam" id="PF03061"/>
    </source>
</evidence>
<organism evidence="4 5">
    <name type="scientific">Roseiarcus fermentans</name>
    <dbReference type="NCBI Taxonomy" id="1473586"/>
    <lineage>
        <taxon>Bacteria</taxon>
        <taxon>Pseudomonadati</taxon>
        <taxon>Pseudomonadota</taxon>
        <taxon>Alphaproteobacteria</taxon>
        <taxon>Hyphomicrobiales</taxon>
        <taxon>Roseiarcaceae</taxon>
        <taxon>Roseiarcus</taxon>
    </lineage>
</organism>
<gene>
    <name evidence="4" type="ORF">DFR50_115123</name>
</gene>
<dbReference type="PANTHER" id="PTHR42856">
    <property type="entry name" value="ACYL-COENZYME A THIOESTERASE PAAI"/>
    <property type="match status" value="1"/>
</dbReference>
<proteinExistence type="inferred from homology"/>
<evidence type="ECO:0000256" key="2">
    <source>
        <dbReference type="ARBA" id="ARBA00022801"/>
    </source>
</evidence>
<dbReference type="GO" id="GO:0016289">
    <property type="term" value="F:acyl-CoA hydrolase activity"/>
    <property type="evidence" value="ECO:0007669"/>
    <property type="project" value="UniProtKB-ARBA"/>
</dbReference>
<dbReference type="FunFam" id="3.10.129.10:FF:000022">
    <property type="entry name" value="Phenylacetic acid degradation protein"/>
    <property type="match status" value="1"/>
</dbReference>
<feature type="domain" description="Thioesterase" evidence="3">
    <location>
        <begin position="37"/>
        <end position="110"/>
    </location>
</feature>
<name>A0A366FD49_9HYPH</name>